<dbReference type="PATRIC" id="fig|742823.3.peg.2222"/>
<reference evidence="2 3" key="1">
    <citation type="submission" date="2012-05" db="EMBL/GenBank/DDBJ databases">
        <title>The Genome Sequence of Sutterella wadsworthensis 2_1_59BFAA.</title>
        <authorList>
            <consortium name="The Broad Institute Genome Sequencing Platform"/>
            <person name="Earl A."/>
            <person name="Ward D."/>
            <person name="Feldgarden M."/>
            <person name="Gevers D."/>
            <person name="Daigneault M."/>
            <person name="Strauss J."/>
            <person name="Allen-Vercoe E."/>
            <person name="Walker B."/>
            <person name="Young S.K."/>
            <person name="Zeng Q."/>
            <person name="Gargeya S."/>
            <person name="Fitzgerald M."/>
            <person name="Haas B."/>
            <person name="Abouelleil A."/>
            <person name="Alvarado L."/>
            <person name="Arachchi H.M."/>
            <person name="Berlin A.M."/>
            <person name="Chapman S.B."/>
            <person name="Goldberg J."/>
            <person name="Griggs A."/>
            <person name="Gujja S."/>
            <person name="Hansen M."/>
            <person name="Howarth C."/>
            <person name="Imamovic A."/>
            <person name="Larimer J."/>
            <person name="McCowen C."/>
            <person name="Montmayeur A."/>
            <person name="Murphy C."/>
            <person name="Neiman D."/>
            <person name="Pearson M."/>
            <person name="Priest M."/>
            <person name="Roberts A."/>
            <person name="Saif S."/>
            <person name="Shea T."/>
            <person name="Sisk P."/>
            <person name="Sykes S."/>
            <person name="Wortman J."/>
            <person name="Nusbaum C."/>
            <person name="Birren B."/>
        </authorList>
    </citation>
    <scope>NUCLEOTIDE SEQUENCE [LARGE SCALE GENOMIC DNA]</scope>
    <source>
        <strain evidence="2 3">2_1_59BFAA</strain>
    </source>
</reference>
<evidence type="ECO:0000313" key="3">
    <source>
        <dbReference type="Proteomes" id="UP000005835"/>
    </source>
</evidence>
<sequence length="405" mass="43158">MTRTVPVRCLISLMTFALGLSIALPSHVVTVAEAVAAARNTQLPDIDGIMANHDGVLDAVGGGSTEGLDDVKNLWADGKGTLTGSAEATVIECRGKTDTTCRAIQVLDKGFPERPVIGEDVLAGRDEIVNNPTVTPDDNDTCKDVTIEADPVEVTKTCRAGGWWNEKACRIGPVEIGKVTAKYFACAEGEGTSSERSCLTTVSGKPASSVWTERCFFGKESSAASGTVTEETSAVARAIFSGVCTSTDATTETVKCSEVLESNNDHGCVLGDKTTARVNGEYSLSHDPCSDGDVLIGQHTCGNSSYLAIQVKGFKSTRISLGYTLRNIAHRTNSSCKADYEWTKRECSGPTCTAKLGARVYYNGYMTGSMRLTLTYVNESYYIKEEWVDHCASIRPKTAATAEGS</sequence>
<name>K1JF34_9BURK</name>
<protein>
    <submittedName>
        <fullName evidence="2">Uncharacterized protein</fullName>
    </submittedName>
</protein>
<evidence type="ECO:0000256" key="1">
    <source>
        <dbReference type="SAM" id="SignalP"/>
    </source>
</evidence>
<dbReference type="EMBL" id="ADMG01000051">
    <property type="protein sequence ID" value="EKB30205.1"/>
    <property type="molecule type" value="Genomic_DNA"/>
</dbReference>
<feature type="signal peptide" evidence="1">
    <location>
        <begin position="1"/>
        <end position="28"/>
    </location>
</feature>
<keyword evidence="1" id="KW-0732">Signal</keyword>
<dbReference type="HOGENOM" id="CLU_679580_0_0_4"/>
<dbReference type="Proteomes" id="UP000005835">
    <property type="component" value="Unassembled WGS sequence"/>
</dbReference>
<gene>
    <name evidence="2" type="ORF">HMPREF9465_02212</name>
</gene>
<dbReference type="RefSeq" id="WP_005437076.1">
    <property type="nucleotide sequence ID" value="NZ_JH815521.1"/>
</dbReference>
<dbReference type="STRING" id="742823.HMPREF9465_02212"/>
<feature type="chain" id="PRO_5003846260" evidence="1">
    <location>
        <begin position="29"/>
        <end position="405"/>
    </location>
</feature>
<keyword evidence="3" id="KW-1185">Reference proteome</keyword>
<dbReference type="OrthoDB" id="9157667at2"/>
<dbReference type="eggNOG" id="ENOG5033SJ3">
    <property type="taxonomic scope" value="Bacteria"/>
</dbReference>
<organism evidence="2 3">
    <name type="scientific">Sutterella wadsworthensis 2_1_59BFAA</name>
    <dbReference type="NCBI Taxonomy" id="742823"/>
    <lineage>
        <taxon>Bacteria</taxon>
        <taxon>Pseudomonadati</taxon>
        <taxon>Pseudomonadota</taxon>
        <taxon>Betaproteobacteria</taxon>
        <taxon>Burkholderiales</taxon>
        <taxon>Sutterellaceae</taxon>
        <taxon>Sutterella</taxon>
    </lineage>
</organism>
<comment type="caution">
    <text evidence="2">The sequence shown here is derived from an EMBL/GenBank/DDBJ whole genome shotgun (WGS) entry which is preliminary data.</text>
</comment>
<proteinExistence type="predicted"/>
<dbReference type="AlphaFoldDB" id="K1JF34"/>
<accession>K1JF34</accession>
<evidence type="ECO:0000313" key="2">
    <source>
        <dbReference type="EMBL" id="EKB30205.1"/>
    </source>
</evidence>